<dbReference type="PANTHER" id="PTHR40547:SF1">
    <property type="entry name" value="SLL0298 PROTEIN"/>
    <property type="match status" value="1"/>
</dbReference>
<name>A0A840VDP9_9BACT</name>
<protein>
    <submittedName>
        <fullName evidence="3">Uncharacterized protein (DUF2062 family)</fullName>
    </submittedName>
</protein>
<keyword evidence="4" id="KW-1185">Reference proteome</keyword>
<dbReference type="PANTHER" id="PTHR40547">
    <property type="entry name" value="SLL0298 PROTEIN"/>
    <property type="match status" value="1"/>
</dbReference>
<dbReference type="InterPro" id="IPR018639">
    <property type="entry name" value="DUF2062"/>
</dbReference>
<evidence type="ECO:0000259" key="2">
    <source>
        <dbReference type="Pfam" id="PF09835"/>
    </source>
</evidence>
<reference evidence="3 4" key="1">
    <citation type="submission" date="2020-08" db="EMBL/GenBank/DDBJ databases">
        <title>Genomic Encyclopedia of Type Strains, Phase IV (KMG-IV): sequencing the most valuable type-strain genomes for metagenomic binning, comparative biology and taxonomic classification.</title>
        <authorList>
            <person name="Goeker M."/>
        </authorList>
    </citation>
    <scope>NUCLEOTIDE SEQUENCE [LARGE SCALE GENOMIC DNA]</scope>
    <source>
        <strain evidence="3 4">YC6886</strain>
    </source>
</reference>
<keyword evidence="1" id="KW-0472">Membrane</keyword>
<dbReference type="AlphaFoldDB" id="A0A840VDP9"/>
<keyword evidence="1" id="KW-0812">Transmembrane</keyword>
<dbReference type="EMBL" id="JACHFD010000015">
    <property type="protein sequence ID" value="MBB5352758.1"/>
    <property type="molecule type" value="Genomic_DNA"/>
</dbReference>
<organism evidence="3 4">
    <name type="scientific">Haloferula luteola</name>
    <dbReference type="NCBI Taxonomy" id="595692"/>
    <lineage>
        <taxon>Bacteria</taxon>
        <taxon>Pseudomonadati</taxon>
        <taxon>Verrucomicrobiota</taxon>
        <taxon>Verrucomicrobiia</taxon>
        <taxon>Verrucomicrobiales</taxon>
        <taxon>Verrucomicrobiaceae</taxon>
        <taxon>Haloferula</taxon>
    </lineage>
</organism>
<accession>A0A840VDP9</accession>
<feature type="domain" description="DUF2062" evidence="2">
    <location>
        <begin position="40"/>
        <end position="175"/>
    </location>
</feature>
<proteinExistence type="predicted"/>
<comment type="caution">
    <text evidence="3">The sequence shown here is derived from an EMBL/GenBank/DDBJ whole genome shotgun (WGS) entry which is preliminary data.</text>
</comment>
<evidence type="ECO:0000256" key="1">
    <source>
        <dbReference type="SAM" id="Phobius"/>
    </source>
</evidence>
<dbReference type="Pfam" id="PF09835">
    <property type="entry name" value="DUF2062"/>
    <property type="match status" value="1"/>
</dbReference>
<sequence>MPRHGRDMEPRVWKIRYLRLVRRVYRIVGHRRLRHREWWKPIRTALLDRRLWHPCRDTVANGLSIGLFFAMMPIPGQSLAAATIAARSRANIPFAVGATFVTNPLTSPIVRPLQHQFGGWLREHLHVPMPQLGEVDLQFRSTVVALNVSDFILGFLVSGILVSLLAYPMVHLFSALMPQHLPIRPIVIRKKKPRSSSP</sequence>
<keyword evidence="1" id="KW-1133">Transmembrane helix</keyword>
<gene>
    <name evidence="3" type="ORF">HNR46_003006</name>
</gene>
<feature type="transmembrane region" description="Helical" evidence="1">
    <location>
        <begin position="151"/>
        <end position="170"/>
    </location>
</feature>
<evidence type="ECO:0000313" key="4">
    <source>
        <dbReference type="Proteomes" id="UP000557717"/>
    </source>
</evidence>
<evidence type="ECO:0000313" key="3">
    <source>
        <dbReference type="EMBL" id="MBB5352758.1"/>
    </source>
</evidence>
<dbReference type="Proteomes" id="UP000557717">
    <property type="component" value="Unassembled WGS sequence"/>
</dbReference>